<keyword evidence="3" id="KW-1185">Reference proteome</keyword>
<evidence type="ECO:0000313" key="2">
    <source>
        <dbReference type="EMBL" id="GAV25818.1"/>
    </source>
</evidence>
<dbReference type="AlphaFoldDB" id="A0A1L8D3R8"/>
<dbReference type="RefSeq" id="WP_235837281.1">
    <property type="nucleotide sequence ID" value="NZ_BDJL01000075.1"/>
</dbReference>
<reference evidence="3" key="1">
    <citation type="submission" date="2016-12" db="EMBL/GenBank/DDBJ databases">
        <title>Draft Genome Sequences od Carboxydothermus pertinax and islandicus, Hydrogenogenic Carboxydotrophic Bacteria.</title>
        <authorList>
            <person name="Fukuyama Y."/>
            <person name="Ohmae K."/>
            <person name="Yoneda Y."/>
            <person name="Yoshida T."/>
            <person name="Sako Y."/>
        </authorList>
    </citation>
    <scope>NUCLEOTIDE SEQUENCE [LARGE SCALE GENOMIC DNA]</scope>
    <source>
        <strain evidence="3">SET</strain>
    </source>
</reference>
<feature type="non-terminal residue" evidence="2">
    <location>
        <position position="1"/>
    </location>
</feature>
<organism evidence="2 3">
    <name type="scientific">Carboxydothermus islandicus</name>
    <dbReference type="NCBI Taxonomy" id="661089"/>
    <lineage>
        <taxon>Bacteria</taxon>
        <taxon>Bacillati</taxon>
        <taxon>Bacillota</taxon>
        <taxon>Clostridia</taxon>
        <taxon>Thermoanaerobacterales</taxon>
        <taxon>Thermoanaerobacteraceae</taxon>
        <taxon>Carboxydothermus</taxon>
    </lineage>
</organism>
<feature type="region of interest" description="Disordered" evidence="1">
    <location>
        <begin position="32"/>
        <end position="59"/>
    </location>
</feature>
<comment type="caution">
    <text evidence="2">The sequence shown here is derived from an EMBL/GenBank/DDBJ whole genome shotgun (WGS) entry which is preliminary data.</text>
</comment>
<feature type="compositionally biased region" description="Basic and acidic residues" evidence="1">
    <location>
        <begin position="38"/>
        <end position="59"/>
    </location>
</feature>
<proteinExistence type="predicted"/>
<dbReference type="STRING" id="661089.ciss_17510"/>
<dbReference type="Proteomes" id="UP000187338">
    <property type="component" value="Unassembled WGS sequence"/>
</dbReference>
<name>A0A1L8D3R8_9THEO</name>
<accession>A0A1L8D3R8</accession>
<evidence type="ECO:0000313" key="3">
    <source>
        <dbReference type="Proteomes" id="UP000187338"/>
    </source>
</evidence>
<sequence length="59" mass="6677">LFSSAKDRDGSFFWRIDANIRTVPKIGVWDGGSQNRPWSDKIEGKCGGGKNERGKFIQY</sequence>
<dbReference type="EMBL" id="BDJL01000075">
    <property type="protein sequence ID" value="GAV25818.1"/>
    <property type="molecule type" value="Genomic_DNA"/>
</dbReference>
<evidence type="ECO:0000256" key="1">
    <source>
        <dbReference type="SAM" id="MobiDB-lite"/>
    </source>
</evidence>
<protein>
    <submittedName>
        <fullName evidence="2">Uncharacterized protein</fullName>
    </submittedName>
</protein>
<gene>
    <name evidence="2" type="ORF">ciss_17510</name>
</gene>